<organism evidence="4 5">
    <name type="scientific">Agrilactobacillus composti DSM 18527 = JCM 14202</name>
    <dbReference type="NCBI Taxonomy" id="1423734"/>
    <lineage>
        <taxon>Bacteria</taxon>
        <taxon>Bacillati</taxon>
        <taxon>Bacillota</taxon>
        <taxon>Bacilli</taxon>
        <taxon>Lactobacillales</taxon>
        <taxon>Lactobacillaceae</taxon>
        <taxon>Agrilactobacillus</taxon>
    </lineage>
</organism>
<dbReference type="RefSeq" id="WP_035455121.1">
    <property type="nucleotide sequence ID" value="NZ_AZGA01000074.1"/>
</dbReference>
<dbReference type="InterPro" id="IPR050624">
    <property type="entry name" value="HTH-type_Tx_Regulator"/>
</dbReference>
<dbReference type="Gene3D" id="1.10.357.10">
    <property type="entry name" value="Tetracycline Repressor, domain 2"/>
    <property type="match status" value="1"/>
</dbReference>
<dbReference type="Pfam" id="PF00440">
    <property type="entry name" value="TetR_N"/>
    <property type="match status" value="1"/>
</dbReference>
<dbReference type="SUPFAM" id="SSF46689">
    <property type="entry name" value="Homeodomain-like"/>
    <property type="match status" value="1"/>
</dbReference>
<name>X0PTF1_9LACO</name>
<feature type="DNA-binding region" description="H-T-H motif" evidence="2">
    <location>
        <begin position="34"/>
        <end position="53"/>
    </location>
</feature>
<keyword evidence="5" id="KW-1185">Reference proteome</keyword>
<evidence type="ECO:0000256" key="2">
    <source>
        <dbReference type="PROSITE-ProRule" id="PRU00335"/>
    </source>
</evidence>
<dbReference type="InterPro" id="IPR009057">
    <property type="entry name" value="Homeodomain-like_sf"/>
</dbReference>
<reference evidence="4 5" key="1">
    <citation type="journal article" date="2015" name="Genome Announc.">
        <title>Expanding the biotechnology potential of lactobacilli through comparative genomics of 213 strains and associated genera.</title>
        <authorList>
            <person name="Sun Z."/>
            <person name="Harris H.M."/>
            <person name="McCann A."/>
            <person name="Guo C."/>
            <person name="Argimon S."/>
            <person name="Zhang W."/>
            <person name="Yang X."/>
            <person name="Jeffery I.B."/>
            <person name="Cooney J.C."/>
            <person name="Kagawa T.F."/>
            <person name="Liu W."/>
            <person name="Song Y."/>
            <person name="Salvetti E."/>
            <person name="Wrobel A."/>
            <person name="Rasinkangas P."/>
            <person name="Parkhill J."/>
            <person name="Rea M.C."/>
            <person name="O'Sullivan O."/>
            <person name="Ritari J."/>
            <person name="Douillard F.P."/>
            <person name="Paul Ross R."/>
            <person name="Yang R."/>
            <person name="Briner A.E."/>
            <person name="Felis G.E."/>
            <person name="de Vos W.M."/>
            <person name="Barrangou R."/>
            <person name="Klaenhammer T.R."/>
            <person name="Caufield P.W."/>
            <person name="Cui Y."/>
            <person name="Zhang H."/>
            <person name="O'Toole P.W."/>
        </authorList>
    </citation>
    <scope>NUCLEOTIDE SEQUENCE [LARGE SCALE GENOMIC DNA]</scope>
    <source>
        <strain evidence="4 5">DSM 18527</strain>
    </source>
</reference>
<dbReference type="PANTHER" id="PTHR43479:SF11">
    <property type="entry name" value="ACREF_ENVCD OPERON REPRESSOR-RELATED"/>
    <property type="match status" value="1"/>
</dbReference>
<evidence type="ECO:0000256" key="1">
    <source>
        <dbReference type="ARBA" id="ARBA00023125"/>
    </source>
</evidence>
<accession>X0PTF1</accession>
<dbReference type="AlphaFoldDB" id="X0PTF1"/>
<dbReference type="eggNOG" id="COG1309">
    <property type="taxonomic scope" value="Bacteria"/>
</dbReference>
<dbReference type="GO" id="GO:0003677">
    <property type="term" value="F:DNA binding"/>
    <property type="evidence" value="ECO:0007669"/>
    <property type="project" value="UniProtKB-UniRule"/>
</dbReference>
<dbReference type="OrthoDB" id="9812484at2"/>
<evidence type="ECO:0000313" key="5">
    <source>
        <dbReference type="Proteomes" id="UP000051236"/>
    </source>
</evidence>
<gene>
    <name evidence="4" type="ORF">FC83_GL000538</name>
</gene>
<keyword evidence="1 2" id="KW-0238">DNA-binding</keyword>
<sequence>MPSTTFDNLKTDKKNLVTQALLQEFSSYPLAQAQVARIIKTAGISRGAFYKYFTDIEDAYLYLYSTAMGEIHQNIKQNLSTPMVAADYLHYTEAFLDNVANNAYRQLIRLHFMQNEGLLNRVQPPVDVARVKDTPANAWAAMVLTHETLRQILITPELKSSLLAKLTASLQALERIDA</sequence>
<dbReference type="PANTHER" id="PTHR43479">
    <property type="entry name" value="ACREF/ENVCD OPERON REPRESSOR-RELATED"/>
    <property type="match status" value="1"/>
</dbReference>
<evidence type="ECO:0000313" key="4">
    <source>
        <dbReference type="EMBL" id="KRM31858.1"/>
    </source>
</evidence>
<protein>
    <submittedName>
        <fullName evidence="4">Regulatory protein TetR</fullName>
    </submittedName>
</protein>
<dbReference type="Proteomes" id="UP000051236">
    <property type="component" value="Unassembled WGS sequence"/>
</dbReference>
<dbReference type="PROSITE" id="PS50977">
    <property type="entry name" value="HTH_TETR_2"/>
    <property type="match status" value="1"/>
</dbReference>
<proteinExistence type="predicted"/>
<comment type="caution">
    <text evidence="4">The sequence shown here is derived from an EMBL/GenBank/DDBJ whole genome shotgun (WGS) entry which is preliminary data.</text>
</comment>
<evidence type="ECO:0000259" key="3">
    <source>
        <dbReference type="PROSITE" id="PS50977"/>
    </source>
</evidence>
<dbReference type="InterPro" id="IPR001647">
    <property type="entry name" value="HTH_TetR"/>
</dbReference>
<dbReference type="EMBL" id="AZGA01000074">
    <property type="protein sequence ID" value="KRM31858.1"/>
    <property type="molecule type" value="Genomic_DNA"/>
</dbReference>
<dbReference type="STRING" id="1423734.FC83_GL000538"/>
<feature type="domain" description="HTH tetR-type" evidence="3">
    <location>
        <begin position="11"/>
        <end position="71"/>
    </location>
</feature>
<dbReference type="PATRIC" id="fig|1423734.3.peg.544"/>